<evidence type="ECO:0000256" key="8">
    <source>
        <dbReference type="ARBA" id="ARBA00023163"/>
    </source>
</evidence>
<sequence>MQPGWTNYRRLIPKNLLLLSIFCGGKTLVWAQSTLPQPEIISNQQGLPQGWTIILYITLISVLIYGFIRIYLYHQQTRQLKAMETLKARLFTGVTHEFRTPLTLILASVDQLKQRLQHDSDQQQLEIINQNVTQLLARVNQLTDLSKAEANVLKVRESQGNLIEFLSRTIQSFETHAMAKGIQVLFRAEKTNTNYWFDPDKLERIVSNLLANALKFTPIGGRVIVDVTTDEDRESVDSSRTASDRVVRVHLEISDNGIGISPEKIVHIFDRFFWIDDDRIENQDGMGIGLALVKELVEIQNGTIQVSSKVSIGTTFLVDLPYRIATAESFIVQHVVPVKQIEEIQSLNIQEQRSNESPIILIVEDNPALSDFIADNLPVYYKIHQVKNGAEGWEKALSIGPDVVISDVLMPIMDGYELCQRLKTDSRTSHIPVILLTAKTSIDSRLRGLSTGADDYITKPFYVQELQLRIRNLLEQRRQMRQRVAASLTNPSALPTTTDPLVEKLCQLVEDHLDDSTFGVDQLILASGISRMNLHRKLKALVDLSTGEFIRNYRLKRAAQLLRQGRSVSETAYLVGFEDPSYFARSFRKVYQTTPSDFSRRN</sequence>
<dbReference type="SUPFAM" id="SSF47384">
    <property type="entry name" value="Homodimeric domain of signal transducing histidine kinase"/>
    <property type="match status" value="1"/>
</dbReference>
<dbReference type="GO" id="GO:0003700">
    <property type="term" value="F:DNA-binding transcription factor activity"/>
    <property type="evidence" value="ECO:0007669"/>
    <property type="project" value="InterPro"/>
</dbReference>
<dbReference type="CDD" id="cd00075">
    <property type="entry name" value="HATPase"/>
    <property type="match status" value="1"/>
</dbReference>
<dbReference type="SMART" id="SM00448">
    <property type="entry name" value="REC"/>
    <property type="match status" value="1"/>
</dbReference>
<dbReference type="EMBL" id="JACXAA010000006">
    <property type="protein sequence ID" value="MBD2754713.1"/>
    <property type="molecule type" value="Genomic_DNA"/>
</dbReference>
<feature type="modified residue" description="4-aspartylphosphate" evidence="9">
    <location>
        <position position="407"/>
    </location>
</feature>
<dbReference type="Pfam" id="PF02518">
    <property type="entry name" value="HATPase_c"/>
    <property type="match status" value="1"/>
</dbReference>
<dbReference type="InterPro" id="IPR001789">
    <property type="entry name" value="Sig_transdc_resp-reg_receiver"/>
</dbReference>
<dbReference type="InterPro" id="IPR011006">
    <property type="entry name" value="CheY-like_superfamily"/>
</dbReference>
<evidence type="ECO:0000256" key="1">
    <source>
        <dbReference type="ARBA" id="ARBA00000085"/>
    </source>
</evidence>
<dbReference type="GO" id="GO:0043565">
    <property type="term" value="F:sequence-specific DNA binding"/>
    <property type="evidence" value="ECO:0007669"/>
    <property type="project" value="InterPro"/>
</dbReference>
<dbReference type="SUPFAM" id="SSF55874">
    <property type="entry name" value="ATPase domain of HSP90 chaperone/DNA topoisomerase II/histidine kinase"/>
    <property type="match status" value="1"/>
</dbReference>
<keyword evidence="8" id="KW-0804">Transcription</keyword>
<keyword evidence="4" id="KW-0808">Transferase</keyword>
<dbReference type="SMART" id="SM00342">
    <property type="entry name" value="HTH_ARAC"/>
    <property type="match status" value="1"/>
</dbReference>
<dbReference type="InterPro" id="IPR036097">
    <property type="entry name" value="HisK_dim/P_sf"/>
</dbReference>
<dbReference type="SMART" id="SM00388">
    <property type="entry name" value="HisKA"/>
    <property type="match status" value="1"/>
</dbReference>
<dbReference type="CDD" id="cd00082">
    <property type="entry name" value="HisKA"/>
    <property type="match status" value="1"/>
</dbReference>
<evidence type="ECO:0000256" key="6">
    <source>
        <dbReference type="ARBA" id="ARBA00023015"/>
    </source>
</evidence>
<accession>A0A927B3M5</accession>
<keyword evidence="6" id="KW-0805">Transcription regulation</keyword>
<keyword evidence="10" id="KW-1133">Transmembrane helix</keyword>
<evidence type="ECO:0000256" key="3">
    <source>
        <dbReference type="ARBA" id="ARBA00022553"/>
    </source>
</evidence>
<dbReference type="PRINTS" id="PR00344">
    <property type="entry name" value="BCTRLSENSOR"/>
</dbReference>
<name>A0A927B3M5_9BACT</name>
<evidence type="ECO:0000256" key="10">
    <source>
        <dbReference type="SAM" id="Phobius"/>
    </source>
</evidence>
<reference evidence="14" key="1">
    <citation type="submission" date="2020-09" db="EMBL/GenBank/DDBJ databases">
        <authorList>
            <person name="Kim M.K."/>
        </authorList>
    </citation>
    <scope>NUCLEOTIDE SEQUENCE</scope>
    <source>
        <strain evidence="14">BT704</strain>
    </source>
</reference>
<feature type="transmembrane region" description="Helical" evidence="10">
    <location>
        <begin position="50"/>
        <end position="72"/>
    </location>
</feature>
<feature type="domain" description="HTH araC/xylS-type" evidence="11">
    <location>
        <begin position="503"/>
        <end position="601"/>
    </location>
</feature>
<evidence type="ECO:0000256" key="4">
    <source>
        <dbReference type="ARBA" id="ARBA00022679"/>
    </source>
</evidence>
<keyword evidence="7" id="KW-0238">DNA-binding</keyword>
<keyword evidence="5" id="KW-0418">Kinase</keyword>
<keyword evidence="10" id="KW-0472">Membrane</keyword>
<keyword evidence="10" id="KW-0812">Transmembrane</keyword>
<dbReference type="PANTHER" id="PTHR43547">
    <property type="entry name" value="TWO-COMPONENT HISTIDINE KINASE"/>
    <property type="match status" value="1"/>
</dbReference>
<feature type="domain" description="Histidine kinase" evidence="12">
    <location>
        <begin position="93"/>
        <end position="324"/>
    </location>
</feature>
<evidence type="ECO:0000256" key="5">
    <source>
        <dbReference type="ARBA" id="ARBA00022777"/>
    </source>
</evidence>
<dbReference type="InterPro" id="IPR009057">
    <property type="entry name" value="Homeodomain-like_sf"/>
</dbReference>
<dbReference type="AlphaFoldDB" id="A0A927B3M5"/>
<dbReference type="EC" id="2.7.13.3" evidence="2"/>
<dbReference type="FunFam" id="3.30.565.10:FF:000006">
    <property type="entry name" value="Sensor histidine kinase WalK"/>
    <property type="match status" value="1"/>
</dbReference>
<dbReference type="Gene3D" id="1.10.287.130">
    <property type="match status" value="1"/>
</dbReference>
<dbReference type="PROSITE" id="PS50110">
    <property type="entry name" value="RESPONSE_REGULATORY"/>
    <property type="match status" value="1"/>
</dbReference>
<evidence type="ECO:0000313" key="14">
    <source>
        <dbReference type="EMBL" id="MBD2754713.1"/>
    </source>
</evidence>
<feature type="domain" description="Response regulatory" evidence="13">
    <location>
        <begin position="359"/>
        <end position="474"/>
    </location>
</feature>
<dbReference type="Proteomes" id="UP000653797">
    <property type="component" value="Unassembled WGS sequence"/>
</dbReference>
<protein>
    <recommendedName>
        <fullName evidence="2">histidine kinase</fullName>
        <ecNumber evidence="2">2.7.13.3</ecNumber>
    </recommendedName>
</protein>
<dbReference type="InterPro" id="IPR005467">
    <property type="entry name" value="His_kinase_dom"/>
</dbReference>
<evidence type="ECO:0000259" key="11">
    <source>
        <dbReference type="PROSITE" id="PS01124"/>
    </source>
</evidence>
<dbReference type="InterPro" id="IPR004358">
    <property type="entry name" value="Sig_transdc_His_kin-like_C"/>
</dbReference>
<dbReference type="CDD" id="cd17574">
    <property type="entry name" value="REC_OmpR"/>
    <property type="match status" value="1"/>
</dbReference>
<evidence type="ECO:0000256" key="7">
    <source>
        <dbReference type="ARBA" id="ARBA00023125"/>
    </source>
</evidence>
<dbReference type="GO" id="GO:0000155">
    <property type="term" value="F:phosphorelay sensor kinase activity"/>
    <property type="evidence" value="ECO:0007669"/>
    <property type="project" value="InterPro"/>
</dbReference>
<dbReference type="PROSITE" id="PS50109">
    <property type="entry name" value="HIS_KIN"/>
    <property type="match status" value="1"/>
</dbReference>
<dbReference type="InterPro" id="IPR003594">
    <property type="entry name" value="HATPase_dom"/>
</dbReference>
<dbReference type="InterPro" id="IPR003661">
    <property type="entry name" value="HisK_dim/P_dom"/>
</dbReference>
<dbReference type="RefSeq" id="WP_191040340.1">
    <property type="nucleotide sequence ID" value="NZ_JACXAA010000006.1"/>
</dbReference>
<evidence type="ECO:0000256" key="2">
    <source>
        <dbReference type="ARBA" id="ARBA00012438"/>
    </source>
</evidence>
<dbReference type="InterPro" id="IPR018062">
    <property type="entry name" value="HTH_AraC-typ_CS"/>
</dbReference>
<evidence type="ECO:0000259" key="12">
    <source>
        <dbReference type="PROSITE" id="PS50109"/>
    </source>
</evidence>
<evidence type="ECO:0000313" key="15">
    <source>
        <dbReference type="Proteomes" id="UP000653797"/>
    </source>
</evidence>
<dbReference type="InterPro" id="IPR018060">
    <property type="entry name" value="HTH_AraC"/>
</dbReference>
<organism evidence="14 15">
    <name type="scientific">Spirosoma validum</name>
    <dbReference type="NCBI Taxonomy" id="2771355"/>
    <lineage>
        <taxon>Bacteria</taxon>
        <taxon>Pseudomonadati</taxon>
        <taxon>Bacteroidota</taxon>
        <taxon>Cytophagia</taxon>
        <taxon>Cytophagales</taxon>
        <taxon>Cytophagaceae</taxon>
        <taxon>Spirosoma</taxon>
    </lineage>
</organism>
<dbReference type="Pfam" id="PF12833">
    <property type="entry name" value="HTH_18"/>
    <property type="match status" value="1"/>
</dbReference>
<dbReference type="Pfam" id="PF00512">
    <property type="entry name" value="HisKA"/>
    <property type="match status" value="1"/>
</dbReference>
<dbReference type="SMART" id="SM00387">
    <property type="entry name" value="HATPase_c"/>
    <property type="match status" value="1"/>
</dbReference>
<dbReference type="Pfam" id="PF00072">
    <property type="entry name" value="Response_reg"/>
    <property type="match status" value="1"/>
</dbReference>
<keyword evidence="3 9" id="KW-0597">Phosphoprotein</keyword>
<dbReference type="Gene3D" id="3.40.50.2300">
    <property type="match status" value="1"/>
</dbReference>
<keyword evidence="15" id="KW-1185">Reference proteome</keyword>
<dbReference type="PROSITE" id="PS01124">
    <property type="entry name" value="HTH_ARAC_FAMILY_2"/>
    <property type="match status" value="1"/>
</dbReference>
<gene>
    <name evidence="14" type="ORF">IC230_17535</name>
</gene>
<dbReference type="SUPFAM" id="SSF46689">
    <property type="entry name" value="Homeodomain-like"/>
    <property type="match status" value="1"/>
</dbReference>
<comment type="catalytic activity">
    <reaction evidence="1">
        <text>ATP + protein L-histidine = ADP + protein N-phospho-L-histidine.</text>
        <dbReference type="EC" id="2.7.13.3"/>
    </reaction>
</comment>
<comment type="caution">
    <text evidence="14">The sequence shown here is derived from an EMBL/GenBank/DDBJ whole genome shotgun (WGS) entry which is preliminary data.</text>
</comment>
<dbReference type="InterPro" id="IPR036890">
    <property type="entry name" value="HATPase_C_sf"/>
</dbReference>
<evidence type="ECO:0000256" key="9">
    <source>
        <dbReference type="PROSITE-ProRule" id="PRU00169"/>
    </source>
</evidence>
<dbReference type="SUPFAM" id="SSF52172">
    <property type="entry name" value="CheY-like"/>
    <property type="match status" value="1"/>
</dbReference>
<dbReference type="Gene3D" id="3.30.565.10">
    <property type="entry name" value="Histidine kinase-like ATPase, C-terminal domain"/>
    <property type="match status" value="1"/>
</dbReference>
<proteinExistence type="predicted"/>
<dbReference type="Gene3D" id="1.10.10.60">
    <property type="entry name" value="Homeodomain-like"/>
    <property type="match status" value="1"/>
</dbReference>
<dbReference type="PANTHER" id="PTHR43547:SF2">
    <property type="entry name" value="HYBRID SIGNAL TRANSDUCTION HISTIDINE KINASE C"/>
    <property type="match status" value="1"/>
</dbReference>
<dbReference type="PROSITE" id="PS00041">
    <property type="entry name" value="HTH_ARAC_FAMILY_1"/>
    <property type="match status" value="1"/>
</dbReference>
<evidence type="ECO:0000259" key="13">
    <source>
        <dbReference type="PROSITE" id="PS50110"/>
    </source>
</evidence>